<name>A0A8S5SXJ1_9CAUD</name>
<proteinExistence type="predicted"/>
<organism evidence="1">
    <name type="scientific">Siphoviridae sp. ct8wU2</name>
    <dbReference type="NCBI Taxonomy" id="2827791"/>
    <lineage>
        <taxon>Viruses</taxon>
        <taxon>Duplodnaviria</taxon>
        <taxon>Heunggongvirae</taxon>
        <taxon>Uroviricota</taxon>
        <taxon>Caudoviricetes</taxon>
    </lineage>
</organism>
<protein>
    <submittedName>
        <fullName evidence="1">Uncharacterized protein</fullName>
    </submittedName>
</protein>
<sequence>MQPRCAFNKQGVLGIYCPCCKRFELARDGEFFLEIVQRWNKKS</sequence>
<evidence type="ECO:0000313" key="1">
    <source>
        <dbReference type="EMBL" id="DAF55781.1"/>
    </source>
</evidence>
<reference evidence="1" key="1">
    <citation type="journal article" date="2021" name="Proc. Natl. Acad. Sci. U.S.A.">
        <title>A Catalog of Tens of Thousands of Viruses from Human Metagenomes Reveals Hidden Associations with Chronic Diseases.</title>
        <authorList>
            <person name="Tisza M.J."/>
            <person name="Buck C.B."/>
        </authorList>
    </citation>
    <scope>NUCLEOTIDE SEQUENCE</scope>
    <source>
        <strain evidence="1">Ct8wU2</strain>
    </source>
</reference>
<dbReference type="EMBL" id="BK032699">
    <property type="protein sequence ID" value="DAF55781.1"/>
    <property type="molecule type" value="Genomic_DNA"/>
</dbReference>
<accession>A0A8S5SXJ1</accession>